<comment type="caution">
    <text evidence="1">The sequence shown here is derived from an EMBL/GenBank/DDBJ whole genome shotgun (WGS) entry which is preliminary data.</text>
</comment>
<dbReference type="SUPFAM" id="SSF53807">
    <property type="entry name" value="Helical backbone' metal receptor"/>
    <property type="match status" value="1"/>
</dbReference>
<evidence type="ECO:0000313" key="1">
    <source>
        <dbReference type="EMBL" id="TFH96295.1"/>
    </source>
</evidence>
<gene>
    <name evidence="1" type="ORF">E4P47_02640</name>
</gene>
<accession>A0A4Y8WQL6</accession>
<dbReference type="PANTHER" id="PTHR30535">
    <property type="entry name" value="VITAMIN B12-BINDING PROTEIN"/>
    <property type="match status" value="1"/>
</dbReference>
<dbReference type="RefSeq" id="WP_134849641.1">
    <property type="nucleotide sequence ID" value="NZ_CP197400.1"/>
</dbReference>
<dbReference type="PROSITE" id="PS51257">
    <property type="entry name" value="PROKAR_LIPOPROTEIN"/>
    <property type="match status" value="1"/>
</dbReference>
<sequence>MKRIVTPLFLLLIFLLASCSGEDNSTEQSSLVQDESIKYAEGLSIEHGEGFTLVDIFDPSKQETQTYHYALVPRGTAPEGIPADYEVIETPVRRLIVMTTLQLSNFIKLDAVDRVVGMPSTRFLFNPTMKAQLESGATRRIGIEGNFDTELIMALQPDIILVSPFKRGGYDVLKNLNIPLVTFLGYKETTPLGQAEWLKFTALLLGIEDQANEKFAQIETKYNEFKALVTDKVQRPKVLSGELHGGNWYVVGGESYLAHQFEDAGGDYFMKDNEESGGFYVDFETVYSQAADSDYWRITNSYPGTFSYEVLKQTDARYADFKAFKDRKVIYCNLNERPFYELSPVEPENVLADLIKIFHPELLPSHKPVFYELLTLER</sequence>
<dbReference type="Proteomes" id="UP000297225">
    <property type="component" value="Unassembled WGS sequence"/>
</dbReference>
<dbReference type="Pfam" id="PF01497">
    <property type="entry name" value="Peripla_BP_2"/>
    <property type="match status" value="1"/>
</dbReference>
<dbReference type="STRING" id="1122973.GCA_000379925_01849"/>
<dbReference type="Gene3D" id="3.40.50.1980">
    <property type="entry name" value="Nitrogenase molybdenum iron protein domain"/>
    <property type="match status" value="2"/>
</dbReference>
<organism evidence="1 2">
    <name type="scientific">Porphyromonas levii</name>
    <dbReference type="NCBI Taxonomy" id="28114"/>
    <lineage>
        <taxon>Bacteria</taxon>
        <taxon>Pseudomonadati</taxon>
        <taxon>Bacteroidota</taxon>
        <taxon>Bacteroidia</taxon>
        <taxon>Bacteroidales</taxon>
        <taxon>Porphyromonadaceae</taxon>
        <taxon>Porphyromonas</taxon>
    </lineage>
</organism>
<name>A0A4Y8WQL6_9PORP</name>
<keyword evidence="2" id="KW-1185">Reference proteome</keyword>
<evidence type="ECO:0000313" key="2">
    <source>
        <dbReference type="Proteomes" id="UP000297225"/>
    </source>
</evidence>
<reference evidence="1 2" key="1">
    <citation type="submission" date="2019-03" db="EMBL/GenBank/DDBJ databases">
        <title>Porphyromonas levii Isolated from the Uterus of Dairy Cows.</title>
        <authorList>
            <person name="Francis A.M."/>
        </authorList>
    </citation>
    <scope>NUCLEOTIDE SEQUENCE [LARGE SCALE GENOMIC DNA]</scope>
    <source>
        <strain evidence="1 2">AF5678</strain>
    </source>
</reference>
<proteinExistence type="predicted"/>
<dbReference type="PANTHER" id="PTHR30535:SF34">
    <property type="entry name" value="MOLYBDATE-BINDING PROTEIN MOLA"/>
    <property type="match status" value="1"/>
</dbReference>
<dbReference type="InterPro" id="IPR002491">
    <property type="entry name" value="ABC_transptr_periplasmic_BD"/>
</dbReference>
<dbReference type="AlphaFoldDB" id="A0A4Y8WQL6"/>
<dbReference type="InterPro" id="IPR050902">
    <property type="entry name" value="ABC_Transporter_SBP"/>
</dbReference>
<dbReference type="EMBL" id="SPNC01000024">
    <property type="protein sequence ID" value="TFH96295.1"/>
    <property type="molecule type" value="Genomic_DNA"/>
</dbReference>
<dbReference type="PROSITE" id="PS50983">
    <property type="entry name" value="FE_B12_PBP"/>
    <property type="match status" value="1"/>
</dbReference>
<dbReference type="GO" id="GO:0071281">
    <property type="term" value="P:cellular response to iron ion"/>
    <property type="evidence" value="ECO:0007669"/>
    <property type="project" value="TreeGrafter"/>
</dbReference>
<protein>
    <submittedName>
        <fullName evidence="1">Iron ABC transporter substrate-binding protein</fullName>
    </submittedName>
</protein>
<dbReference type="OrthoDB" id="9812528at2"/>